<dbReference type="CDD" id="cd03801">
    <property type="entry name" value="GT4_PimA-like"/>
    <property type="match status" value="1"/>
</dbReference>
<proteinExistence type="predicted"/>
<sequence length="407" mass="46800">MKKKRVLLLTYGKLPVPAVRGGAIETLIDTLIEENERHQLVELFVISRENPAIEHFNQQHQFTKVISVEMKEHPIWWFFQKCMNKFLAAFDGKKRTLIPYPVLIAETKYVLQEQPMDCVIDLNCPERVLSLREFYPGKLAVYLHNDYLNQQTSHGKSIFQQLDGIISVCDFLNQQAKTIPVTGTEPQFFRVNNGIDLASYRPPEMEERKSWREKFNMEEKDCVIVFFGRITETKGVHLLLNALSQIECKTNVKVLIIGGNTYSSAQQDSYVKKVKLQAERLPIDVVFTGYVDKEQIPNYLKAADICAVPSIFHETCCLSAVEAQAMGIPVIATKIGGIPEYISQDSALLIDYDKNFVENFAKGLDQLIHHPEFRHQLQEQAIKQRNRHSKERYYQEFVASIEALLSD</sequence>
<keyword evidence="3" id="KW-1185">Reference proteome</keyword>
<reference evidence="2 3" key="1">
    <citation type="submission" date="2021-03" db="EMBL/GenBank/DDBJ databases">
        <authorList>
            <person name="Gilmore M.S."/>
            <person name="Schwartzman J."/>
            <person name="Van Tyne D."/>
            <person name="Martin M."/>
            <person name="Earl A.M."/>
            <person name="Manson A.L."/>
            <person name="Straub T."/>
            <person name="Salamzade R."/>
            <person name="Saavedra J."/>
            <person name="Lebreton F."/>
            <person name="Prichula J."/>
            <person name="Schaufler K."/>
            <person name="Gaca A."/>
            <person name="Sgardioli B."/>
            <person name="Wagenaar J."/>
            <person name="Strong T."/>
        </authorList>
    </citation>
    <scope>NUCLEOTIDE SEQUENCE [LARGE SCALE GENOMIC DNA]</scope>
    <source>
        <strain evidence="2 3">665A</strain>
    </source>
</reference>
<dbReference type="Proteomes" id="UP000664357">
    <property type="component" value="Unassembled WGS sequence"/>
</dbReference>
<dbReference type="SUPFAM" id="SSF53756">
    <property type="entry name" value="UDP-Glycosyltransferase/glycogen phosphorylase"/>
    <property type="match status" value="1"/>
</dbReference>
<dbReference type="Pfam" id="PF00534">
    <property type="entry name" value="Glycos_transf_1"/>
    <property type="match status" value="1"/>
</dbReference>
<evidence type="ECO:0000313" key="3">
    <source>
        <dbReference type="Proteomes" id="UP000664357"/>
    </source>
</evidence>
<gene>
    <name evidence="2" type="ORF">JZO67_000322</name>
</gene>
<dbReference type="Gene3D" id="3.40.50.2000">
    <property type="entry name" value="Glycogen Phosphorylase B"/>
    <property type="match status" value="2"/>
</dbReference>
<dbReference type="EMBL" id="JAFREL020000001">
    <property type="protein sequence ID" value="MEO1768411.1"/>
    <property type="molecule type" value="Genomic_DNA"/>
</dbReference>
<accession>A0ABV0EIF0</accession>
<dbReference type="PANTHER" id="PTHR12526">
    <property type="entry name" value="GLYCOSYLTRANSFERASE"/>
    <property type="match status" value="1"/>
</dbReference>
<evidence type="ECO:0000313" key="2">
    <source>
        <dbReference type="EMBL" id="MEO1768411.1"/>
    </source>
</evidence>
<feature type="domain" description="Glycosyl transferase family 1" evidence="1">
    <location>
        <begin position="208"/>
        <end position="383"/>
    </location>
</feature>
<organism evidence="2 3">
    <name type="scientific">Candidatus Enterococcus ferrettii</name>
    <dbReference type="NCBI Taxonomy" id="2815324"/>
    <lineage>
        <taxon>Bacteria</taxon>
        <taxon>Bacillati</taxon>
        <taxon>Bacillota</taxon>
        <taxon>Bacilli</taxon>
        <taxon>Lactobacillales</taxon>
        <taxon>Enterococcaceae</taxon>
        <taxon>Enterococcus</taxon>
    </lineage>
</organism>
<protein>
    <recommendedName>
        <fullName evidence="1">Glycosyl transferase family 1 domain-containing protein</fullName>
    </recommendedName>
</protein>
<name>A0ABV0EIF0_9ENTE</name>
<dbReference type="InterPro" id="IPR001296">
    <property type="entry name" value="Glyco_trans_1"/>
</dbReference>
<comment type="caution">
    <text evidence="2">The sequence shown here is derived from an EMBL/GenBank/DDBJ whole genome shotgun (WGS) entry which is preliminary data.</text>
</comment>
<reference evidence="2 3" key="2">
    <citation type="submission" date="2024-02" db="EMBL/GenBank/DDBJ databases">
        <title>The Genome Sequence of Enterococcus sp. DIV0159.</title>
        <authorList>
            <person name="Earl A."/>
            <person name="Manson A."/>
            <person name="Gilmore M."/>
            <person name="Sanders J."/>
            <person name="Shea T."/>
            <person name="Howe W."/>
            <person name="Livny J."/>
            <person name="Cuomo C."/>
            <person name="Neafsey D."/>
            <person name="Birren B."/>
        </authorList>
    </citation>
    <scope>NUCLEOTIDE SEQUENCE [LARGE SCALE GENOMIC DNA]</scope>
    <source>
        <strain evidence="2 3">665A</strain>
    </source>
</reference>
<dbReference type="RefSeq" id="WP_207702872.1">
    <property type="nucleotide sequence ID" value="NZ_JAFREL020000001.1"/>
</dbReference>
<evidence type="ECO:0000259" key="1">
    <source>
        <dbReference type="Pfam" id="PF00534"/>
    </source>
</evidence>